<evidence type="ECO:0000313" key="4">
    <source>
        <dbReference type="EMBL" id="AMY09664.1"/>
    </source>
</evidence>
<evidence type="ECO:0000313" key="5">
    <source>
        <dbReference type="Proteomes" id="UP000076079"/>
    </source>
</evidence>
<dbReference type="SUPFAM" id="SSF63411">
    <property type="entry name" value="LuxS/MPP-like metallohydrolase"/>
    <property type="match status" value="2"/>
</dbReference>
<keyword evidence="1" id="KW-0732">Signal</keyword>
<name>A0A143PPB6_LUTPR</name>
<dbReference type="GO" id="GO:0046872">
    <property type="term" value="F:metal ion binding"/>
    <property type="evidence" value="ECO:0007669"/>
    <property type="project" value="InterPro"/>
</dbReference>
<organism evidence="4 5">
    <name type="scientific">Luteitalea pratensis</name>
    <dbReference type="NCBI Taxonomy" id="1855912"/>
    <lineage>
        <taxon>Bacteria</taxon>
        <taxon>Pseudomonadati</taxon>
        <taxon>Acidobacteriota</taxon>
        <taxon>Vicinamibacteria</taxon>
        <taxon>Vicinamibacterales</taxon>
        <taxon>Vicinamibacteraceae</taxon>
        <taxon>Luteitalea</taxon>
    </lineage>
</organism>
<keyword evidence="5" id="KW-1185">Reference proteome</keyword>
<dbReference type="InterPro" id="IPR011765">
    <property type="entry name" value="Pept_M16_N"/>
</dbReference>
<sequence precursor="true">MQTLWLAAVAILVAVTSPLCAQERPPRPLEAHDVKIPPYEIRTLPNGLRVVVVSQHEQPAVSLRMLVKAGSAQDPAGKPGVAAMVGGLLDQGTARQSSEQISDIIDYVGGALGSGAGTDLSYANILVLKDRFDFALDLMADVVRTPSFPQEELDRVRTQALSAMSVNMQDPEFVADAVIDRLVYGFHPYGLPGNGTPESLTSVTRNDLVQFHKAWFSPNNALLAVVGDVNVEEAFAGVTRAFGDWQPHDPPAMPPAEVPEPTRRVVLVDRPNSIQTEIRAGHVAIQRNHPDYMALNLATKILGGEGANRLQNVLRSEKGLTYGASADMDAYKLTGSIIAETDTQTSTTGEALRLTVDEFWRLVREPVGDRELMGAQAYLAGSFPLSIETADDIALQVLNLLFFDLDVKELATYRDRINAVTSADIQRVAKQFVKPGRLSIVLVGDARQVLPQLKAVGVDNVEVLPLADLDLTSPSLRRKVAVPSQAPGR</sequence>
<evidence type="ECO:0000256" key="1">
    <source>
        <dbReference type="SAM" id="SignalP"/>
    </source>
</evidence>
<dbReference type="InterPro" id="IPR050361">
    <property type="entry name" value="MPP/UQCRC_Complex"/>
</dbReference>
<dbReference type="Gene3D" id="3.30.830.10">
    <property type="entry name" value="Metalloenzyme, LuxS/M16 peptidase-like"/>
    <property type="match status" value="2"/>
</dbReference>
<evidence type="ECO:0000259" key="3">
    <source>
        <dbReference type="Pfam" id="PF05193"/>
    </source>
</evidence>
<dbReference type="STRING" id="1855912.LuPra_02886"/>
<evidence type="ECO:0000259" key="2">
    <source>
        <dbReference type="Pfam" id="PF00675"/>
    </source>
</evidence>
<dbReference type="AlphaFoldDB" id="A0A143PPB6"/>
<dbReference type="InterPro" id="IPR011249">
    <property type="entry name" value="Metalloenz_LuxS/M16"/>
</dbReference>
<dbReference type="PANTHER" id="PTHR11851:SF224">
    <property type="entry name" value="PROCESSING PROTEASE"/>
    <property type="match status" value="1"/>
</dbReference>
<dbReference type="InterPro" id="IPR007863">
    <property type="entry name" value="Peptidase_M16_C"/>
</dbReference>
<gene>
    <name evidence="4" type="ORF">LuPra_02886</name>
</gene>
<dbReference type="Pfam" id="PF05193">
    <property type="entry name" value="Peptidase_M16_C"/>
    <property type="match status" value="1"/>
</dbReference>
<feature type="domain" description="Peptidase M16 N-terminal" evidence="2">
    <location>
        <begin position="49"/>
        <end position="177"/>
    </location>
</feature>
<dbReference type="EMBL" id="CP015136">
    <property type="protein sequence ID" value="AMY09664.1"/>
    <property type="molecule type" value="Genomic_DNA"/>
</dbReference>
<dbReference type="Pfam" id="PF00675">
    <property type="entry name" value="Peptidase_M16"/>
    <property type="match status" value="1"/>
</dbReference>
<feature type="domain" description="Peptidase M16 C-terminal" evidence="3">
    <location>
        <begin position="202"/>
        <end position="377"/>
    </location>
</feature>
<feature type="chain" id="PRO_5007511763" evidence="1">
    <location>
        <begin position="22"/>
        <end position="489"/>
    </location>
</feature>
<accession>A0A143PPB6</accession>
<dbReference type="KEGG" id="abac:LuPra_02886"/>
<proteinExistence type="predicted"/>
<reference evidence="5" key="2">
    <citation type="submission" date="2016-04" db="EMBL/GenBank/DDBJ databases">
        <title>First Complete Genome Sequence of a Subdivision 6 Acidobacterium.</title>
        <authorList>
            <person name="Huang S."/>
            <person name="Vieira S."/>
            <person name="Bunk B."/>
            <person name="Riedel T."/>
            <person name="Sproeer C."/>
            <person name="Overmann J."/>
        </authorList>
    </citation>
    <scope>NUCLEOTIDE SEQUENCE [LARGE SCALE GENOMIC DNA]</scope>
    <source>
        <strain evidence="5">DSM 100886 HEG_-6_39</strain>
    </source>
</reference>
<reference evidence="4 5" key="1">
    <citation type="journal article" date="2016" name="Genome Announc.">
        <title>First Complete Genome Sequence of a Subdivision 6 Acidobacterium Strain.</title>
        <authorList>
            <person name="Huang S."/>
            <person name="Vieira S."/>
            <person name="Bunk B."/>
            <person name="Riedel T."/>
            <person name="Sproer C."/>
            <person name="Overmann J."/>
        </authorList>
    </citation>
    <scope>NUCLEOTIDE SEQUENCE [LARGE SCALE GENOMIC DNA]</scope>
    <source>
        <strain evidence="5">DSM 100886 HEG_-6_39</strain>
    </source>
</reference>
<feature type="signal peptide" evidence="1">
    <location>
        <begin position="1"/>
        <end position="21"/>
    </location>
</feature>
<dbReference type="PANTHER" id="PTHR11851">
    <property type="entry name" value="METALLOPROTEASE"/>
    <property type="match status" value="1"/>
</dbReference>
<protein>
    <submittedName>
        <fullName evidence="4">Peptidase M16 inactive domain protein</fullName>
    </submittedName>
</protein>
<dbReference type="Proteomes" id="UP000076079">
    <property type="component" value="Chromosome"/>
</dbReference>